<dbReference type="EMBL" id="FNQB01000003">
    <property type="protein sequence ID" value="SDZ47061.1"/>
    <property type="molecule type" value="Genomic_DNA"/>
</dbReference>
<protein>
    <submittedName>
        <fullName evidence="3">Surfactin synthase thioesterase subunit</fullName>
    </submittedName>
</protein>
<dbReference type="PANTHER" id="PTHR11487">
    <property type="entry name" value="THIOESTERASE"/>
    <property type="match status" value="1"/>
</dbReference>
<organism evidence="3 4">
    <name type="scientific">Asanoa ishikariensis</name>
    <dbReference type="NCBI Taxonomy" id="137265"/>
    <lineage>
        <taxon>Bacteria</taxon>
        <taxon>Bacillati</taxon>
        <taxon>Actinomycetota</taxon>
        <taxon>Actinomycetes</taxon>
        <taxon>Micromonosporales</taxon>
        <taxon>Micromonosporaceae</taxon>
        <taxon>Asanoa</taxon>
    </lineage>
</organism>
<comment type="similarity">
    <text evidence="1">Belongs to the thioesterase family.</text>
</comment>
<sequence length="265" mass="29066">MTAGAAPISRWFMPPPASDGRLLFCFPYAGVGASSYRQWPKWIDDVQVCALQPPGRENRTREEPHRDHAAFAADLVDALTPYVERDYAFAGHCGAVPYALDTIAELARRGLPLPTRLIASSWGAPQRGLYGRLNFVDLAMADLVAEVKALFGRAGAPIRDDFAEIGARVLRLDLEVQRGYRFAADRRVPVPVTLVGWTGDEVVPPAVVEAGWSQCADATYHLLDGEHLDFLHCPDVLHDALRRWLTAPPASAGDRDDLEIRVGGD</sequence>
<dbReference type="Gene3D" id="3.40.50.1820">
    <property type="entry name" value="alpha/beta hydrolase"/>
    <property type="match status" value="1"/>
</dbReference>
<keyword evidence="4" id="KW-1185">Reference proteome</keyword>
<evidence type="ECO:0000313" key="3">
    <source>
        <dbReference type="EMBL" id="SDZ47061.1"/>
    </source>
</evidence>
<dbReference type="STRING" id="137265.SAMN05421684_5397"/>
<dbReference type="GO" id="GO:0008610">
    <property type="term" value="P:lipid biosynthetic process"/>
    <property type="evidence" value="ECO:0007669"/>
    <property type="project" value="TreeGrafter"/>
</dbReference>
<dbReference type="SUPFAM" id="SSF53474">
    <property type="entry name" value="alpha/beta-Hydrolases"/>
    <property type="match status" value="1"/>
</dbReference>
<dbReference type="InterPro" id="IPR001031">
    <property type="entry name" value="Thioesterase"/>
</dbReference>
<dbReference type="InterPro" id="IPR029058">
    <property type="entry name" value="AB_hydrolase_fold"/>
</dbReference>
<dbReference type="InterPro" id="IPR012223">
    <property type="entry name" value="TEII"/>
</dbReference>
<evidence type="ECO:0000256" key="1">
    <source>
        <dbReference type="ARBA" id="ARBA00007169"/>
    </source>
</evidence>
<evidence type="ECO:0000259" key="2">
    <source>
        <dbReference type="Pfam" id="PF00975"/>
    </source>
</evidence>
<dbReference type="PANTHER" id="PTHR11487:SF0">
    <property type="entry name" value="S-ACYL FATTY ACID SYNTHASE THIOESTERASE, MEDIUM CHAIN"/>
    <property type="match status" value="1"/>
</dbReference>
<accession>A0A1H3TB35</accession>
<reference evidence="4" key="1">
    <citation type="submission" date="2016-10" db="EMBL/GenBank/DDBJ databases">
        <authorList>
            <person name="Varghese N."/>
            <person name="Submissions S."/>
        </authorList>
    </citation>
    <scope>NUCLEOTIDE SEQUENCE [LARGE SCALE GENOMIC DNA]</scope>
    <source>
        <strain evidence="4">DSM 44718</strain>
    </source>
</reference>
<evidence type="ECO:0000313" key="4">
    <source>
        <dbReference type="Proteomes" id="UP000199632"/>
    </source>
</evidence>
<dbReference type="Pfam" id="PF00975">
    <property type="entry name" value="Thioesterase"/>
    <property type="match status" value="1"/>
</dbReference>
<gene>
    <name evidence="3" type="ORF">SAMN05421684_5397</name>
</gene>
<dbReference type="AlphaFoldDB" id="A0A1H3TB35"/>
<dbReference type="Proteomes" id="UP000199632">
    <property type="component" value="Unassembled WGS sequence"/>
</dbReference>
<proteinExistence type="inferred from homology"/>
<feature type="domain" description="Thioesterase" evidence="2">
    <location>
        <begin position="23"/>
        <end position="139"/>
    </location>
</feature>
<dbReference type="RefSeq" id="WP_239083458.1">
    <property type="nucleotide sequence ID" value="NZ_BOND01000002.1"/>
</dbReference>
<name>A0A1H3TB35_9ACTN</name>